<gene>
    <name evidence="2" type="ORF">Nepgr_028925</name>
</gene>
<sequence length="175" mass="19370">MVPLRAHPNGIQLYQALLLLSLPSLVLPWQRRCKGSASHLGCRLLPRPSIGHVLEGVDAGDDPPALPVRVSRETKAEESIEPVRALAPAQHGVPIIASTLPEEQTIGPSAALIEETPDDVRPTKDQVGSSAEAMAKWRCPIRKSWNPRLYRARRFHSCIRALRCLPFAMLRLRQS</sequence>
<evidence type="ECO:0000313" key="3">
    <source>
        <dbReference type="Proteomes" id="UP001279734"/>
    </source>
</evidence>
<name>A0AAD3TCZ3_NEPGR</name>
<comment type="caution">
    <text evidence="2">The sequence shown here is derived from an EMBL/GenBank/DDBJ whole genome shotgun (WGS) entry which is preliminary data.</text>
</comment>
<dbReference type="AlphaFoldDB" id="A0AAD3TCZ3"/>
<keyword evidence="3" id="KW-1185">Reference proteome</keyword>
<organism evidence="2 3">
    <name type="scientific">Nepenthes gracilis</name>
    <name type="common">Slender pitcher plant</name>
    <dbReference type="NCBI Taxonomy" id="150966"/>
    <lineage>
        <taxon>Eukaryota</taxon>
        <taxon>Viridiplantae</taxon>
        <taxon>Streptophyta</taxon>
        <taxon>Embryophyta</taxon>
        <taxon>Tracheophyta</taxon>
        <taxon>Spermatophyta</taxon>
        <taxon>Magnoliopsida</taxon>
        <taxon>eudicotyledons</taxon>
        <taxon>Gunneridae</taxon>
        <taxon>Pentapetalae</taxon>
        <taxon>Caryophyllales</taxon>
        <taxon>Nepenthaceae</taxon>
        <taxon>Nepenthes</taxon>
    </lineage>
</organism>
<evidence type="ECO:0000313" key="2">
    <source>
        <dbReference type="EMBL" id="GMH27082.1"/>
    </source>
</evidence>
<keyword evidence="1" id="KW-0732">Signal</keyword>
<dbReference type="Proteomes" id="UP001279734">
    <property type="component" value="Unassembled WGS sequence"/>
</dbReference>
<proteinExistence type="predicted"/>
<evidence type="ECO:0000256" key="1">
    <source>
        <dbReference type="SAM" id="SignalP"/>
    </source>
</evidence>
<dbReference type="EMBL" id="BSYO01000032">
    <property type="protein sequence ID" value="GMH27082.1"/>
    <property type="molecule type" value="Genomic_DNA"/>
</dbReference>
<feature type="signal peptide" evidence="1">
    <location>
        <begin position="1"/>
        <end position="28"/>
    </location>
</feature>
<reference evidence="2" key="1">
    <citation type="submission" date="2023-05" db="EMBL/GenBank/DDBJ databases">
        <title>Nepenthes gracilis genome sequencing.</title>
        <authorList>
            <person name="Fukushima K."/>
        </authorList>
    </citation>
    <scope>NUCLEOTIDE SEQUENCE</scope>
    <source>
        <strain evidence="2">SING2019-196</strain>
    </source>
</reference>
<protein>
    <recommendedName>
        <fullName evidence="4">Secreted protein</fullName>
    </recommendedName>
</protein>
<feature type="chain" id="PRO_5042001420" description="Secreted protein" evidence="1">
    <location>
        <begin position="29"/>
        <end position="175"/>
    </location>
</feature>
<evidence type="ECO:0008006" key="4">
    <source>
        <dbReference type="Google" id="ProtNLM"/>
    </source>
</evidence>
<accession>A0AAD3TCZ3</accession>